<name>A0A9J5XTF9_SOLCO</name>
<protein>
    <submittedName>
        <fullName evidence="2">Uncharacterized protein</fullName>
    </submittedName>
</protein>
<evidence type="ECO:0000313" key="3">
    <source>
        <dbReference type="Proteomes" id="UP000824120"/>
    </source>
</evidence>
<feature type="compositionally biased region" description="Basic and acidic residues" evidence="1">
    <location>
        <begin position="38"/>
        <end position="53"/>
    </location>
</feature>
<keyword evidence="3" id="KW-1185">Reference proteome</keyword>
<sequence>MFFMAEKPFYRKLGFGLDQVGYLEFEAKHGHYLAKRNKTAEKMKKRSPEDRLIHSASHRKALTSPKVPVC</sequence>
<comment type="caution">
    <text evidence="2">The sequence shown here is derived from an EMBL/GenBank/DDBJ whole genome shotgun (WGS) entry which is preliminary data.</text>
</comment>
<gene>
    <name evidence="2" type="ORF">H5410_041377</name>
</gene>
<evidence type="ECO:0000256" key="1">
    <source>
        <dbReference type="SAM" id="MobiDB-lite"/>
    </source>
</evidence>
<organism evidence="2 3">
    <name type="scientific">Solanum commersonii</name>
    <name type="common">Commerson's wild potato</name>
    <name type="synonym">Commerson's nightshade</name>
    <dbReference type="NCBI Taxonomy" id="4109"/>
    <lineage>
        <taxon>Eukaryota</taxon>
        <taxon>Viridiplantae</taxon>
        <taxon>Streptophyta</taxon>
        <taxon>Embryophyta</taxon>
        <taxon>Tracheophyta</taxon>
        <taxon>Spermatophyta</taxon>
        <taxon>Magnoliopsida</taxon>
        <taxon>eudicotyledons</taxon>
        <taxon>Gunneridae</taxon>
        <taxon>Pentapetalae</taxon>
        <taxon>asterids</taxon>
        <taxon>lamiids</taxon>
        <taxon>Solanales</taxon>
        <taxon>Solanaceae</taxon>
        <taxon>Solanoideae</taxon>
        <taxon>Solaneae</taxon>
        <taxon>Solanum</taxon>
    </lineage>
</organism>
<dbReference type="Proteomes" id="UP000824120">
    <property type="component" value="Chromosome 8"/>
</dbReference>
<feature type="region of interest" description="Disordered" evidence="1">
    <location>
        <begin position="37"/>
        <end position="70"/>
    </location>
</feature>
<proteinExistence type="predicted"/>
<dbReference type="AlphaFoldDB" id="A0A9J5XTF9"/>
<evidence type="ECO:0000313" key="2">
    <source>
        <dbReference type="EMBL" id="KAG5590863.1"/>
    </source>
</evidence>
<reference evidence="2 3" key="1">
    <citation type="submission" date="2020-09" db="EMBL/GenBank/DDBJ databases">
        <title>De no assembly of potato wild relative species, Solanum commersonii.</title>
        <authorList>
            <person name="Cho K."/>
        </authorList>
    </citation>
    <scope>NUCLEOTIDE SEQUENCE [LARGE SCALE GENOMIC DNA]</scope>
    <source>
        <strain evidence="2">LZ3.2</strain>
        <tissue evidence="2">Leaf</tissue>
    </source>
</reference>
<accession>A0A9J5XTF9</accession>
<dbReference type="EMBL" id="JACXVP010000008">
    <property type="protein sequence ID" value="KAG5590863.1"/>
    <property type="molecule type" value="Genomic_DNA"/>
</dbReference>